<evidence type="ECO:0000313" key="2">
    <source>
        <dbReference type="EMBL" id="RFM34436.1"/>
    </source>
</evidence>
<proteinExistence type="predicted"/>
<dbReference type="AlphaFoldDB" id="A0A3E1P2M1"/>
<protein>
    <submittedName>
        <fullName evidence="2">Plasmid pRiA4b ORF-3 family protein</fullName>
    </submittedName>
</protein>
<keyword evidence="3" id="KW-1185">Reference proteome</keyword>
<name>A0A3E1P2M1_9BACT</name>
<accession>A0A3E1P2M1</accession>
<evidence type="ECO:0000259" key="1">
    <source>
        <dbReference type="Pfam" id="PF07929"/>
    </source>
</evidence>
<dbReference type="InterPro" id="IPR012912">
    <property type="entry name" value="Plasmid_pRiA4b_Orf3-like"/>
</dbReference>
<dbReference type="Gene3D" id="3.10.290.30">
    <property type="entry name" value="MM3350-like"/>
    <property type="match status" value="1"/>
</dbReference>
<dbReference type="PANTHER" id="PTHR41878:SF1">
    <property type="entry name" value="TNPR PROTEIN"/>
    <property type="match status" value="1"/>
</dbReference>
<dbReference type="PANTHER" id="PTHR41878">
    <property type="entry name" value="LEXA REPRESSOR-RELATED"/>
    <property type="match status" value="1"/>
</dbReference>
<sequence>MLYQFHISLTDSDPLIWRRIIVPVDLNLYQFHLAIQGAFGWENCHLFLFSKSGFSDKVCYGIPGDDINDGNIIEAKDVMVSQVIKKEGQKYCYIYDFGDKWYHQVILEKIEKDIIDFPYCLDGSGACPPEDIGGLSGYYYMLEILSKRSHPEKAMYKEMLGIGTGKKWDPGECNIKEINKRLVLLDRG</sequence>
<dbReference type="RefSeq" id="WP_116854020.1">
    <property type="nucleotide sequence ID" value="NZ_QTJV01000004.1"/>
</dbReference>
<feature type="domain" description="Plasmid pRiA4b Orf3-like" evidence="1">
    <location>
        <begin position="3"/>
        <end position="176"/>
    </location>
</feature>
<dbReference type="EMBL" id="QTJV01000004">
    <property type="protein sequence ID" value="RFM34436.1"/>
    <property type="molecule type" value="Genomic_DNA"/>
</dbReference>
<dbReference type="InterPro" id="IPR024047">
    <property type="entry name" value="MM3350-like_sf"/>
</dbReference>
<comment type="caution">
    <text evidence="2">The sequence shown here is derived from an EMBL/GenBank/DDBJ whole genome shotgun (WGS) entry which is preliminary data.</text>
</comment>
<dbReference type="Proteomes" id="UP000261174">
    <property type="component" value="Unassembled WGS sequence"/>
</dbReference>
<dbReference type="SUPFAM" id="SSF159941">
    <property type="entry name" value="MM3350-like"/>
    <property type="match status" value="1"/>
</dbReference>
<organism evidence="2 3">
    <name type="scientific">Chitinophaga silvisoli</name>
    <dbReference type="NCBI Taxonomy" id="2291814"/>
    <lineage>
        <taxon>Bacteria</taxon>
        <taxon>Pseudomonadati</taxon>
        <taxon>Bacteroidota</taxon>
        <taxon>Chitinophagia</taxon>
        <taxon>Chitinophagales</taxon>
        <taxon>Chitinophagaceae</taxon>
        <taxon>Chitinophaga</taxon>
    </lineage>
</organism>
<dbReference type="OrthoDB" id="9801392at2"/>
<dbReference type="Pfam" id="PF07929">
    <property type="entry name" value="PRiA4_ORF3"/>
    <property type="match status" value="1"/>
</dbReference>
<gene>
    <name evidence="2" type="ORF">DXN04_14245</name>
</gene>
<evidence type="ECO:0000313" key="3">
    <source>
        <dbReference type="Proteomes" id="UP000261174"/>
    </source>
</evidence>
<reference evidence="2 3" key="1">
    <citation type="submission" date="2018-08" db="EMBL/GenBank/DDBJ databases">
        <title>Chitinophaga sp. K20C18050901, a novel bacterium isolated from forest soil.</title>
        <authorList>
            <person name="Wang C."/>
        </authorList>
    </citation>
    <scope>NUCLEOTIDE SEQUENCE [LARGE SCALE GENOMIC DNA]</scope>
    <source>
        <strain evidence="2 3">K20C18050901</strain>
    </source>
</reference>